<dbReference type="STRING" id="1121881.SAMN02745225_01072"/>
<dbReference type="NCBIfam" id="TIGR00613">
    <property type="entry name" value="reco"/>
    <property type="match status" value="1"/>
</dbReference>
<dbReference type="InterPro" id="IPR022572">
    <property type="entry name" value="DNA_rep/recomb_RecO_N"/>
</dbReference>
<keyword evidence="5 8" id="KW-0233">DNA recombination</keyword>
<dbReference type="GO" id="GO:0006302">
    <property type="term" value="P:double-strand break repair"/>
    <property type="evidence" value="ECO:0007669"/>
    <property type="project" value="TreeGrafter"/>
</dbReference>
<dbReference type="InterPro" id="IPR012340">
    <property type="entry name" value="NA-bd_OB-fold"/>
</dbReference>
<evidence type="ECO:0000313" key="10">
    <source>
        <dbReference type="EMBL" id="SHE59662.1"/>
    </source>
</evidence>
<dbReference type="InterPro" id="IPR042242">
    <property type="entry name" value="RecO_C"/>
</dbReference>
<dbReference type="Gene3D" id="2.40.50.140">
    <property type="entry name" value="Nucleic acid-binding proteins"/>
    <property type="match status" value="1"/>
</dbReference>
<accession>A0A1M4USE7</accession>
<evidence type="ECO:0000259" key="9">
    <source>
        <dbReference type="Pfam" id="PF11967"/>
    </source>
</evidence>
<dbReference type="SUPFAM" id="SSF57863">
    <property type="entry name" value="ArfGap/RecO-like zinc finger"/>
    <property type="match status" value="1"/>
</dbReference>
<keyword evidence="4 8" id="KW-0227">DNA damage</keyword>
<dbReference type="PANTHER" id="PTHR33991">
    <property type="entry name" value="DNA REPAIR PROTEIN RECO"/>
    <property type="match status" value="1"/>
</dbReference>
<sequence length="241" mass="26553">MSEYKDSLLVLRTYKLGEADRILSCISKQHGKVRVVAKGARKSKSKFGGRVEPFTEVFASIWKGRGELDTLRQAEVVSLNAELHEELDKLIKASTVVEIVDKVSFDGQDLSALYELATRALRTLSVQDSPNFLSVFALRVLSLEGLAPQLDGCGLCGSPNVVALDYLHSYGLCRKHVTAPIPSEVVEMMRAVLVGRTGAVLAMKDTVLSREFETVVMRYFEQSLSMKLASLSLHRGGSEIF</sequence>
<dbReference type="EMBL" id="FQUL01000012">
    <property type="protein sequence ID" value="SHE59662.1"/>
    <property type="molecule type" value="Genomic_DNA"/>
</dbReference>
<dbReference type="Gene3D" id="1.20.1440.120">
    <property type="entry name" value="Recombination protein O, C-terminal domain"/>
    <property type="match status" value="1"/>
</dbReference>
<name>A0A1M4USE7_9ACTN</name>
<dbReference type="SUPFAM" id="SSF50249">
    <property type="entry name" value="Nucleic acid-binding proteins"/>
    <property type="match status" value="1"/>
</dbReference>
<protein>
    <recommendedName>
        <fullName evidence="3 8">DNA repair protein RecO</fullName>
    </recommendedName>
    <alternativeName>
        <fullName evidence="7 8">Recombination protein O</fullName>
    </alternativeName>
</protein>
<dbReference type="InterPro" id="IPR003717">
    <property type="entry name" value="RecO"/>
</dbReference>
<dbReference type="PANTHER" id="PTHR33991:SF1">
    <property type="entry name" value="DNA REPAIR PROTEIN RECO"/>
    <property type="match status" value="1"/>
</dbReference>
<dbReference type="Gene3D" id="6.20.220.20">
    <property type="entry name" value="Recombination protein O, zinc-binding domain"/>
    <property type="match status" value="1"/>
</dbReference>
<dbReference type="OrthoDB" id="9812244at2"/>
<dbReference type="HAMAP" id="MF_00201">
    <property type="entry name" value="RecO"/>
    <property type="match status" value="1"/>
</dbReference>
<keyword evidence="6 8" id="KW-0234">DNA repair</keyword>
<evidence type="ECO:0000256" key="6">
    <source>
        <dbReference type="ARBA" id="ARBA00023204"/>
    </source>
</evidence>
<dbReference type="GO" id="GO:0043590">
    <property type="term" value="C:bacterial nucleoid"/>
    <property type="evidence" value="ECO:0007669"/>
    <property type="project" value="TreeGrafter"/>
</dbReference>
<dbReference type="RefSeq" id="WP_072789643.1">
    <property type="nucleotide sequence ID" value="NZ_FQUL01000012.1"/>
</dbReference>
<dbReference type="Proteomes" id="UP000184295">
    <property type="component" value="Unassembled WGS sequence"/>
</dbReference>
<dbReference type="InterPro" id="IPR037278">
    <property type="entry name" value="ARFGAP/RecO"/>
</dbReference>
<evidence type="ECO:0000256" key="7">
    <source>
        <dbReference type="ARBA" id="ARBA00033409"/>
    </source>
</evidence>
<dbReference type="Pfam" id="PF02565">
    <property type="entry name" value="RecO_C"/>
    <property type="match status" value="1"/>
</dbReference>
<evidence type="ECO:0000256" key="8">
    <source>
        <dbReference type="HAMAP-Rule" id="MF_00201"/>
    </source>
</evidence>
<organism evidence="10 11">
    <name type="scientific">Ferrithrix thermotolerans DSM 19514</name>
    <dbReference type="NCBI Taxonomy" id="1121881"/>
    <lineage>
        <taxon>Bacteria</taxon>
        <taxon>Bacillati</taxon>
        <taxon>Actinomycetota</taxon>
        <taxon>Acidimicrobiia</taxon>
        <taxon>Acidimicrobiales</taxon>
        <taxon>Acidimicrobiaceae</taxon>
        <taxon>Ferrithrix</taxon>
    </lineage>
</organism>
<evidence type="ECO:0000256" key="4">
    <source>
        <dbReference type="ARBA" id="ARBA00022763"/>
    </source>
</evidence>
<dbReference type="Pfam" id="PF11967">
    <property type="entry name" value="RecO_N"/>
    <property type="match status" value="1"/>
</dbReference>
<comment type="function">
    <text evidence="1 8">Involved in DNA repair and RecF pathway recombination.</text>
</comment>
<gene>
    <name evidence="8" type="primary">recO</name>
    <name evidence="10" type="ORF">SAMN02745225_01072</name>
</gene>
<evidence type="ECO:0000313" key="11">
    <source>
        <dbReference type="Proteomes" id="UP000184295"/>
    </source>
</evidence>
<evidence type="ECO:0000256" key="1">
    <source>
        <dbReference type="ARBA" id="ARBA00003065"/>
    </source>
</evidence>
<feature type="domain" description="DNA replication/recombination mediator RecO N-terminal" evidence="9">
    <location>
        <begin position="1"/>
        <end position="78"/>
    </location>
</feature>
<comment type="similarity">
    <text evidence="2 8">Belongs to the RecO family.</text>
</comment>
<reference evidence="11" key="1">
    <citation type="submission" date="2016-11" db="EMBL/GenBank/DDBJ databases">
        <authorList>
            <person name="Varghese N."/>
            <person name="Submissions S."/>
        </authorList>
    </citation>
    <scope>NUCLEOTIDE SEQUENCE [LARGE SCALE GENOMIC DNA]</scope>
    <source>
        <strain evidence="11">DSM 19514</strain>
    </source>
</reference>
<dbReference type="GO" id="GO:0006310">
    <property type="term" value="P:DNA recombination"/>
    <property type="evidence" value="ECO:0007669"/>
    <property type="project" value="UniProtKB-UniRule"/>
</dbReference>
<proteinExistence type="inferred from homology"/>
<evidence type="ECO:0000256" key="5">
    <source>
        <dbReference type="ARBA" id="ARBA00023172"/>
    </source>
</evidence>
<keyword evidence="11" id="KW-1185">Reference proteome</keyword>
<evidence type="ECO:0000256" key="2">
    <source>
        <dbReference type="ARBA" id="ARBA00007452"/>
    </source>
</evidence>
<evidence type="ECO:0000256" key="3">
    <source>
        <dbReference type="ARBA" id="ARBA00021310"/>
    </source>
</evidence>
<dbReference type="AlphaFoldDB" id="A0A1M4USE7"/>